<dbReference type="CDD" id="cd07765">
    <property type="entry name" value="KRAB_A-box"/>
    <property type="match status" value="1"/>
</dbReference>
<dbReference type="InterPro" id="IPR050169">
    <property type="entry name" value="Krueppel_C2H2_ZnF"/>
</dbReference>
<dbReference type="InterPro" id="IPR036051">
    <property type="entry name" value="KRAB_dom_sf"/>
</dbReference>
<dbReference type="GeneTree" id="ENSGT01150000290328"/>
<sequence length="63" mass="7391">LDCDSRNEVAVYFTKGEWDLLDRGQKTLYEEVMLENYGNVLSLSKDTPCYYEGYPESRLRFGI</sequence>
<dbReference type="Pfam" id="PF01352">
    <property type="entry name" value="KRAB"/>
    <property type="match status" value="1"/>
</dbReference>
<reference evidence="2" key="1">
    <citation type="submission" date="2009-12" db="EMBL/GenBank/DDBJ databases">
        <title>The Genome Sequence of Anolis carolinensis (Green Anole Lizard).</title>
        <authorList>
            <consortium name="The Genome Sequencing Platform"/>
            <person name="Di Palma F."/>
            <person name="Alfoldi J."/>
            <person name="Heiman D."/>
            <person name="Young S."/>
            <person name="Grabherr M."/>
            <person name="Johnson J."/>
            <person name="Lander E.S."/>
            <person name="Lindblad-Toh K."/>
        </authorList>
    </citation>
    <scope>NUCLEOTIDE SEQUENCE [LARGE SCALE GENOMIC DNA]</scope>
    <source>
        <strain evidence="2">JBL SC #1</strain>
    </source>
</reference>
<dbReference type="SUPFAM" id="SSF109640">
    <property type="entry name" value="KRAB domain (Kruppel-associated box)"/>
    <property type="match status" value="1"/>
</dbReference>
<evidence type="ECO:0000313" key="3">
    <source>
        <dbReference type="Proteomes" id="UP000001646"/>
    </source>
</evidence>
<dbReference type="AlphaFoldDB" id="A0A803SS90"/>
<accession>A0A803SS90</accession>
<reference evidence="2" key="2">
    <citation type="submission" date="2025-08" db="UniProtKB">
        <authorList>
            <consortium name="Ensembl"/>
        </authorList>
    </citation>
    <scope>IDENTIFICATION</scope>
</reference>
<dbReference type="Ensembl" id="ENSACAT00000045347.1">
    <property type="protein sequence ID" value="ENSACAP00000025830.1"/>
    <property type="gene ID" value="ENSACAG00000042068.1"/>
</dbReference>
<reference evidence="2" key="3">
    <citation type="submission" date="2025-09" db="UniProtKB">
        <authorList>
            <consortium name="Ensembl"/>
        </authorList>
    </citation>
    <scope>IDENTIFICATION</scope>
</reference>
<dbReference type="GO" id="GO:0006355">
    <property type="term" value="P:regulation of DNA-templated transcription"/>
    <property type="evidence" value="ECO:0007669"/>
    <property type="project" value="InterPro"/>
</dbReference>
<evidence type="ECO:0000313" key="2">
    <source>
        <dbReference type="Ensembl" id="ENSACAP00000025830.1"/>
    </source>
</evidence>
<name>A0A803SS90_ANOCA</name>
<dbReference type="SMART" id="SM00349">
    <property type="entry name" value="KRAB"/>
    <property type="match status" value="1"/>
</dbReference>
<dbReference type="PROSITE" id="PS50805">
    <property type="entry name" value="KRAB"/>
    <property type="match status" value="1"/>
</dbReference>
<dbReference type="Gene3D" id="6.10.140.140">
    <property type="match status" value="1"/>
</dbReference>
<dbReference type="PANTHER" id="PTHR23232">
    <property type="entry name" value="KRAB DOMAIN C2H2 ZINC FINGER"/>
    <property type="match status" value="1"/>
</dbReference>
<dbReference type="InterPro" id="IPR001909">
    <property type="entry name" value="KRAB"/>
</dbReference>
<evidence type="ECO:0000259" key="1">
    <source>
        <dbReference type="PROSITE" id="PS50805"/>
    </source>
</evidence>
<dbReference type="PANTHER" id="PTHR23232:SF156">
    <property type="entry name" value="KRAB DOMAIN-CONTAINING PROTEIN"/>
    <property type="match status" value="1"/>
</dbReference>
<protein>
    <recommendedName>
        <fullName evidence="1">KRAB domain-containing protein</fullName>
    </recommendedName>
</protein>
<dbReference type="Proteomes" id="UP000001646">
    <property type="component" value="Unplaced"/>
</dbReference>
<dbReference type="InParanoid" id="A0A803SS90"/>
<keyword evidence="3" id="KW-1185">Reference proteome</keyword>
<proteinExistence type="predicted"/>
<feature type="domain" description="KRAB" evidence="1">
    <location>
        <begin position="4"/>
        <end position="63"/>
    </location>
</feature>
<organism evidence="2 3">
    <name type="scientific">Anolis carolinensis</name>
    <name type="common">Green anole</name>
    <name type="synonym">American chameleon</name>
    <dbReference type="NCBI Taxonomy" id="28377"/>
    <lineage>
        <taxon>Eukaryota</taxon>
        <taxon>Metazoa</taxon>
        <taxon>Chordata</taxon>
        <taxon>Craniata</taxon>
        <taxon>Vertebrata</taxon>
        <taxon>Euteleostomi</taxon>
        <taxon>Lepidosauria</taxon>
        <taxon>Squamata</taxon>
        <taxon>Bifurcata</taxon>
        <taxon>Unidentata</taxon>
        <taxon>Episquamata</taxon>
        <taxon>Toxicofera</taxon>
        <taxon>Iguania</taxon>
        <taxon>Dactyloidae</taxon>
        <taxon>Anolis</taxon>
    </lineage>
</organism>